<feature type="transmembrane region" description="Helical" evidence="1">
    <location>
        <begin position="26"/>
        <end position="45"/>
    </location>
</feature>
<dbReference type="Proteomes" id="UP001295469">
    <property type="component" value="Chromosome A06"/>
</dbReference>
<proteinExistence type="predicted"/>
<dbReference type="AlphaFoldDB" id="A0A816SPI9"/>
<keyword evidence="1" id="KW-0812">Transmembrane</keyword>
<organism evidence="2">
    <name type="scientific">Brassica napus</name>
    <name type="common">Rape</name>
    <dbReference type="NCBI Taxonomy" id="3708"/>
    <lineage>
        <taxon>Eukaryota</taxon>
        <taxon>Viridiplantae</taxon>
        <taxon>Streptophyta</taxon>
        <taxon>Embryophyta</taxon>
        <taxon>Tracheophyta</taxon>
        <taxon>Spermatophyta</taxon>
        <taxon>Magnoliopsida</taxon>
        <taxon>eudicotyledons</taxon>
        <taxon>Gunneridae</taxon>
        <taxon>Pentapetalae</taxon>
        <taxon>rosids</taxon>
        <taxon>malvids</taxon>
        <taxon>Brassicales</taxon>
        <taxon>Brassicaceae</taxon>
        <taxon>Brassiceae</taxon>
        <taxon>Brassica</taxon>
    </lineage>
</organism>
<gene>
    <name evidence="2" type="ORF">DARMORV10_A06P45480.1</name>
</gene>
<reference evidence="2" key="1">
    <citation type="submission" date="2021-01" db="EMBL/GenBank/DDBJ databases">
        <authorList>
            <consortium name="Genoscope - CEA"/>
            <person name="William W."/>
        </authorList>
    </citation>
    <scope>NUCLEOTIDE SEQUENCE</scope>
</reference>
<keyword evidence="1" id="KW-0472">Membrane</keyword>
<sequence>HLVSNVPSGCAVLNETLNHYIKSSFLVLRFLFVSTSIHCCTFYMFNQ</sequence>
<keyword evidence="1" id="KW-1133">Transmembrane helix</keyword>
<dbReference type="EMBL" id="HG994360">
    <property type="protein sequence ID" value="CAF2091071.1"/>
    <property type="molecule type" value="Genomic_DNA"/>
</dbReference>
<name>A0A816SPI9_BRANA</name>
<evidence type="ECO:0000313" key="2">
    <source>
        <dbReference type="EMBL" id="CAF2091071.1"/>
    </source>
</evidence>
<protein>
    <submittedName>
        <fullName evidence="2">(rape) hypothetical protein</fullName>
    </submittedName>
</protein>
<evidence type="ECO:0000256" key="1">
    <source>
        <dbReference type="SAM" id="Phobius"/>
    </source>
</evidence>
<feature type="non-terminal residue" evidence="2">
    <location>
        <position position="1"/>
    </location>
</feature>
<accession>A0A816SPI9</accession>